<keyword evidence="7 10" id="KW-0472">Membrane</keyword>
<evidence type="ECO:0000256" key="3">
    <source>
        <dbReference type="ARBA" id="ARBA00022692"/>
    </source>
</evidence>
<evidence type="ECO:0000256" key="4">
    <source>
        <dbReference type="ARBA" id="ARBA00022982"/>
    </source>
</evidence>
<comment type="similarity">
    <text evidence="10">Belongs to the PetL family.</text>
</comment>
<evidence type="ECO:0000256" key="2">
    <source>
        <dbReference type="ARBA" id="ARBA00022448"/>
    </source>
</evidence>
<dbReference type="EMBL" id="JACJTU010000020">
    <property type="protein sequence ID" value="MBD2736323.1"/>
    <property type="molecule type" value="Genomic_DNA"/>
</dbReference>
<keyword evidence="3 10" id="KW-0812">Transmembrane</keyword>
<dbReference type="SUPFAM" id="SSF103436">
    <property type="entry name" value="PetL subunit of the cytochrome b6f complex"/>
    <property type="match status" value="1"/>
</dbReference>
<evidence type="ECO:0000256" key="5">
    <source>
        <dbReference type="ARBA" id="ARBA00022989"/>
    </source>
</evidence>
<gene>
    <name evidence="10 11" type="primary">petL</name>
    <name evidence="11" type="ORF">H6H03_20900</name>
</gene>
<evidence type="ECO:0000256" key="10">
    <source>
        <dbReference type="HAMAP-Rule" id="MF_00433"/>
    </source>
</evidence>
<feature type="transmembrane region" description="Helical" evidence="10">
    <location>
        <begin position="6"/>
        <end position="25"/>
    </location>
</feature>
<proteinExistence type="inferred from homology"/>
<name>A0ABR8KBP7_9NOSO</name>
<evidence type="ECO:0000256" key="7">
    <source>
        <dbReference type="ARBA" id="ARBA00023136"/>
    </source>
</evidence>
<evidence type="ECO:0000256" key="1">
    <source>
        <dbReference type="ARBA" id="ARBA00004167"/>
    </source>
</evidence>
<dbReference type="Pfam" id="PF05115">
    <property type="entry name" value="PetL"/>
    <property type="match status" value="1"/>
</dbReference>
<protein>
    <recommendedName>
        <fullName evidence="10">Cytochrome b6-f complex subunit 6</fullName>
    </recommendedName>
    <alternativeName>
        <fullName evidence="10">Cytochrome b6-f complex subunit PetL</fullName>
    </alternativeName>
    <alternativeName>
        <fullName evidence="10">Cytochrome b6-f complex subunit VI</fullName>
    </alternativeName>
</protein>
<organism evidence="11 12">
    <name type="scientific">Nostoc paludosum FACHB-159</name>
    <dbReference type="NCBI Taxonomy" id="2692908"/>
    <lineage>
        <taxon>Bacteria</taxon>
        <taxon>Bacillati</taxon>
        <taxon>Cyanobacteriota</taxon>
        <taxon>Cyanophyceae</taxon>
        <taxon>Nostocales</taxon>
        <taxon>Nostocaceae</taxon>
        <taxon>Nostoc</taxon>
    </lineage>
</organism>
<evidence type="ECO:0000256" key="6">
    <source>
        <dbReference type="ARBA" id="ARBA00023078"/>
    </source>
</evidence>
<accession>A0ABR8KBP7</accession>
<keyword evidence="10" id="KW-0602">Photosynthesis</keyword>
<comment type="subunit">
    <text evidence="9 10">The 4 large subunits of the cytochrome b6-f complex are cytochrome b6, subunit IV (17 kDa polypeptide, PetD), cytochrome f and the Rieske protein, while the 4 small subunits are PetG, PetL, PetM and PetN. The complex functions as a dimer.</text>
</comment>
<dbReference type="InterPro" id="IPR007802">
    <property type="entry name" value="Cyt_b6/f_cplx_su6"/>
</dbReference>
<comment type="caution">
    <text evidence="11">The sequence shown here is derived from an EMBL/GenBank/DDBJ whole genome shotgun (WGS) entry which is preliminary data.</text>
</comment>
<comment type="function">
    <text evidence="8 10">Component of the cytochrome b6-f complex, which mediates electron transfer between photosystem II (PSII) and photosystem I (PSI), cyclic electron flow around PSI, and state transitions. PetL is important for photoautotrophic growth as well as for electron transfer efficiency and stability of the cytochrome b6-f complex.</text>
</comment>
<reference evidence="11 12" key="1">
    <citation type="journal article" date="2020" name="ISME J.">
        <title>Comparative genomics reveals insights into cyanobacterial evolution and habitat adaptation.</title>
        <authorList>
            <person name="Chen M.Y."/>
            <person name="Teng W.K."/>
            <person name="Zhao L."/>
            <person name="Hu C.X."/>
            <person name="Zhou Y.K."/>
            <person name="Han B.P."/>
            <person name="Song L.R."/>
            <person name="Shu W.S."/>
        </authorList>
    </citation>
    <scope>NUCLEOTIDE SEQUENCE [LARGE SCALE GENOMIC DNA]</scope>
    <source>
        <strain evidence="11 12">FACHB-159</strain>
    </source>
</reference>
<keyword evidence="5 10" id="KW-1133">Transmembrane helix</keyword>
<evidence type="ECO:0000313" key="12">
    <source>
        <dbReference type="Proteomes" id="UP000637383"/>
    </source>
</evidence>
<evidence type="ECO:0000256" key="8">
    <source>
        <dbReference type="ARBA" id="ARBA00025197"/>
    </source>
</evidence>
<keyword evidence="12" id="KW-1185">Reference proteome</keyword>
<sequence>MFAIVAYIVFLGLFFGIALGLFFGLRTAKII</sequence>
<keyword evidence="2 10" id="KW-0813">Transport</keyword>
<keyword evidence="6 10" id="KW-0793">Thylakoid</keyword>
<dbReference type="NCBIfam" id="NF008824">
    <property type="entry name" value="PRK11874.1"/>
    <property type="match status" value="1"/>
</dbReference>
<keyword evidence="4 10" id="KW-0249">Electron transport</keyword>
<dbReference type="RefSeq" id="WP_138503491.1">
    <property type="nucleotide sequence ID" value="NZ_JACJTU010000020.1"/>
</dbReference>
<comment type="subcellular location">
    <subcellularLocation>
        <location evidence="10">Cellular thylakoid membrane</location>
        <topology evidence="10">Single-pass membrane protein</topology>
    </subcellularLocation>
    <subcellularLocation>
        <location evidence="1">Membrane</location>
        <topology evidence="1">Single-pass membrane protein</topology>
    </subcellularLocation>
</comment>
<dbReference type="HAMAP" id="MF_00433">
    <property type="entry name" value="Cytb6_f_PetL"/>
    <property type="match status" value="1"/>
</dbReference>
<dbReference type="Proteomes" id="UP000637383">
    <property type="component" value="Unassembled WGS sequence"/>
</dbReference>
<evidence type="ECO:0000256" key="9">
    <source>
        <dbReference type="ARBA" id="ARBA00025834"/>
    </source>
</evidence>
<evidence type="ECO:0000313" key="11">
    <source>
        <dbReference type="EMBL" id="MBD2736323.1"/>
    </source>
</evidence>